<dbReference type="OMA" id="YATHIVH"/>
<evidence type="ECO:0000313" key="11">
    <source>
        <dbReference type="Xenbase" id="XB-GENE-29082251"/>
    </source>
</evidence>
<evidence type="ECO:0000313" key="8">
    <source>
        <dbReference type="Ensembl" id="ENSXETP00000085261"/>
    </source>
</evidence>
<feature type="transmembrane region" description="Helical" evidence="6">
    <location>
        <begin position="58"/>
        <end position="79"/>
    </location>
</feature>
<keyword evidence="9" id="KW-1185">Reference proteome</keyword>
<evidence type="ECO:0000313" key="10">
    <source>
        <dbReference type="RefSeq" id="XP_002940385.1"/>
    </source>
</evidence>
<dbReference type="OrthoDB" id="9940869at2759"/>
<feature type="transmembrane region" description="Helical" evidence="6">
    <location>
        <begin position="100"/>
        <end position="121"/>
    </location>
</feature>
<dbReference type="GO" id="GO:0019911">
    <property type="term" value="F:structural constituent of myelin sheath"/>
    <property type="evidence" value="ECO:0000318"/>
    <property type="project" value="GO_Central"/>
</dbReference>
<keyword evidence="4 5" id="KW-0472">Membrane</keyword>
<evidence type="ECO:0000313" key="9">
    <source>
        <dbReference type="Proteomes" id="UP000008143"/>
    </source>
</evidence>
<evidence type="ECO:0000256" key="1">
    <source>
        <dbReference type="ARBA" id="ARBA00004141"/>
    </source>
</evidence>
<dbReference type="GO" id="GO:0042552">
    <property type="term" value="P:myelination"/>
    <property type="evidence" value="ECO:0000318"/>
    <property type="project" value="GO_Central"/>
</dbReference>
<dbReference type="InterPro" id="IPR013295">
    <property type="entry name" value="MAL"/>
</dbReference>
<reference evidence="8" key="1">
    <citation type="journal article" date="2010" name="Science">
        <title>The genome of the Western clawed frog Xenopus tropicalis.</title>
        <authorList>
            <person name="Hellsten U."/>
            <person name="Harland R.M."/>
            <person name="Gilchrist M.J."/>
            <person name="Hendrix D."/>
            <person name="Jurka J."/>
            <person name="Kapitonov V."/>
            <person name="Ovcharenko I."/>
            <person name="Putnam N.H."/>
            <person name="Shu S."/>
            <person name="Taher L."/>
            <person name="Blitz I.L."/>
            <person name="Blumberg B."/>
            <person name="Dichmann D.S."/>
            <person name="Dubchak I."/>
            <person name="Amaya E."/>
            <person name="Detter J.C."/>
            <person name="Fletcher R."/>
            <person name="Gerhard D.S."/>
            <person name="Goodstein D."/>
            <person name="Graves T."/>
            <person name="Grigoriev I.V."/>
            <person name="Grimwood J."/>
            <person name="Kawashima T."/>
            <person name="Lindquist E."/>
            <person name="Lucas S.M."/>
            <person name="Mead P.E."/>
            <person name="Mitros T."/>
            <person name="Ogino H."/>
            <person name="Ohta Y."/>
            <person name="Poliakov A.V."/>
            <person name="Pollet N."/>
            <person name="Robert J."/>
            <person name="Salamov A."/>
            <person name="Sater A.K."/>
            <person name="Schmutz J."/>
            <person name="Terry A."/>
            <person name="Vize P.D."/>
            <person name="Warren W.C."/>
            <person name="Wells D."/>
            <person name="Wills A."/>
            <person name="Wilson R.K."/>
            <person name="Zimmerman L.B."/>
            <person name="Zorn A.M."/>
            <person name="Grainger R."/>
            <person name="Grammer T."/>
            <person name="Khokha M.K."/>
            <person name="Richardson P.M."/>
            <person name="Rokhsar D.S."/>
        </authorList>
    </citation>
    <scope>NUCLEOTIDE SEQUENCE [LARGE SCALE GENOMIC DNA]</scope>
    <source>
        <strain evidence="8">Nigerian</strain>
    </source>
</reference>
<dbReference type="GeneTree" id="ENSGT00940000154987"/>
<dbReference type="AlphaFoldDB" id="A0A6I8RXE4"/>
<dbReference type="PANTHER" id="PTHR22776:SF101">
    <property type="entry name" value="MYELIN AND LYMPHOCYTE PROTEIN"/>
    <property type="match status" value="1"/>
</dbReference>
<accession>A0A6I8RXE4</accession>
<sequence>MASGAAAPVYSDPLPSGCGTLRSFPDALMICEFVFGGLVWTLVASTTMPPDYSLSQGWVMFVSIGCFVFTTAFMILYCVGAHGQRPSWTSLDAFYHSFAAMFYLSASVLQANATVLMGYIYTGPTYQENVAAVVFAYLATTSYVIHAIFSLSRWKRS</sequence>
<name>A0A6I8RXE4_XENTR</name>
<dbReference type="Pfam" id="PF01284">
    <property type="entry name" value="MARVEL"/>
    <property type="match status" value="1"/>
</dbReference>
<keyword evidence="2 5" id="KW-0812">Transmembrane</keyword>
<dbReference type="InterPro" id="IPR008253">
    <property type="entry name" value="Marvel"/>
</dbReference>
<protein>
    <submittedName>
        <fullName evidence="8 10">Myelin and lymphocyte protein</fullName>
    </submittedName>
</protein>
<evidence type="ECO:0000256" key="5">
    <source>
        <dbReference type="PROSITE-ProRule" id="PRU00581"/>
    </source>
</evidence>
<dbReference type="GO" id="GO:0016020">
    <property type="term" value="C:membrane"/>
    <property type="evidence" value="ECO:0000318"/>
    <property type="project" value="GO_Central"/>
</dbReference>
<feature type="transmembrane region" description="Helical" evidence="6">
    <location>
        <begin position="27"/>
        <end position="46"/>
    </location>
</feature>
<evidence type="ECO:0000256" key="6">
    <source>
        <dbReference type="SAM" id="Phobius"/>
    </source>
</evidence>
<dbReference type="Proteomes" id="UP000008143">
    <property type="component" value="Chromosome 5"/>
</dbReference>
<dbReference type="Bgee" id="ENSXETG00000035155">
    <property type="expression patterns" value="Expressed in embryo and 1 other cell type or tissue"/>
</dbReference>
<evidence type="ECO:0000256" key="2">
    <source>
        <dbReference type="ARBA" id="ARBA00022692"/>
    </source>
</evidence>
<evidence type="ECO:0000256" key="3">
    <source>
        <dbReference type="ARBA" id="ARBA00022989"/>
    </source>
</evidence>
<organism evidence="8">
    <name type="scientific">Xenopus tropicalis</name>
    <name type="common">Western clawed frog</name>
    <name type="synonym">Silurana tropicalis</name>
    <dbReference type="NCBI Taxonomy" id="8364"/>
    <lineage>
        <taxon>Eukaryota</taxon>
        <taxon>Metazoa</taxon>
        <taxon>Chordata</taxon>
        <taxon>Craniata</taxon>
        <taxon>Vertebrata</taxon>
        <taxon>Euteleostomi</taxon>
        <taxon>Amphibia</taxon>
        <taxon>Batrachia</taxon>
        <taxon>Anura</taxon>
        <taxon>Pipoidea</taxon>
        <taxon>Pipidae</taxon>
        <taxon>Xenopodinae</taxon>
        <taxon>Xenopus</taxon>
        <taxon>Silurana</taxon>
    </lineage>
</organism>
<reference evidence="10" key="3">
    <citation type="submission" date="2025-04" db="UniProtKB">
        <authorList>
            <consortium name="RefSeq"/>
        </authorList>
    </citation>
    <scope>IDENTIFICATION</scope>
    <source>
        <strain evidence="10">Nigerian</strain>
        <tissue evidence="10">Liver and blood</tissue>
    </source>
</reference>
<dbReference type="Xenbase" id="XB-GENE-29082251">
    <property type="gene designation" value="LOC100494563"/>
</dbReference>
<evidence type="ECO:0000259" key="7">
    <source>
        <dbReference type="PROSITE" id="PS51225"/>
    </source>
</evidence>
<feature type="domain" description="MARVEL" evidence="7">
    <location>
        <begin position="20"/>
        <end position="155"/>
    </location>
</feature>
<dbReference type="RefSeq" id="XP_002940385.1">
    <property type="nucleotide sequence ID" value="XM_002940339.5"/>
</dbReference>
<dbReference type="KEGG" id="xtr:100494563"/>
<dbReference type="PRINTS" id="PR01884">
    <property type="entry name" value="MALPROTEIN"/>
</dbReference>
<dbReference type="PROSITE" id="PS51225">
    <property type="entry name" value="MARVEL"/>
    <property type="match status" value="1"/>
</dbReference>
<dbReference type="Ensembl" id="ENSXETT00000097303">
    <property type="protein sequence ID" value="ENSXETP00000085261"/>
    <property type="gene ID" value="ENSXETG00000035155"/>
</dbReference>
<dbReference type="AGR" id="Xenbase:XB-GENE-29082251"/>
<evidence type="ECO:0000256" key="4">
    <source>
        <dbReference type="ARBA" id="ARBA00023136"/>
    </source>
</evidence>
<comment type="subcellular location">
    <subcellularLocation>
        <location evidence="1">Membrane</location>
        <topology evidence="1">Multi-pass membrane protein</topology>
    </subcellularLocation>
</comment>
<dbReference type="PANTHER" id="PTHR22776">
    <property type="entry name" value="MARVEL-CONTAINING POTENTIAL LIPID RAFT-ASSOCIATED PROTEIN"/>
    <property type="match status" value="1"/>
</dbReference>
<keyword evidence="3 6" id="KW-1133">Transmembrane helix</keyword>
<dbReference type="GeneID" id="100494563"/>
<dbReference type="InterPro" id="IPR050578">
    <property type="entry name" value="MARVEL-CKLF_proteins"/>
</dbReference>
<reference evidence="8" key="2">
    <citation type="submission" date="2020-05" db="UniProtKB">
        <authorList>
            <consortium name="Ensembl"/>
        </authorList>
    </citation>
    <scope>IDENTIFICATION</scope>
</reference>
<feature type="transmembrane region" description="Helical" evidence="6">
    <location>
        <begin position="133"/>
        <end position="151"/>
    </location>
</feature>
<gene>
    <name evidence="8 10 11" type="primary">LOC100494563</name>
</gene>
<proteinExistence type="predicted"/>